<sequence>MKKIMMRILLIVLVVLSPVLYLIYTFTFTGPIPDEEFQKNLPDIVKNLEVKIDGEGEETLVFIHGYPDSLELWDKQVEFLKQDYTIVRFTLPGFELEDNGERPHYNIKQIRMITDSFIKGLDRGAVTVMAHDWGAVYASQYLKKNDLVDRLVLFDIGSFGDEKRPTINVKYTFALAVAWTLPEFLGEKLALYTADKILQIENVDPNKTIEDLRPDARMTYPYWHLWKSVLSKNTTKATEVKDYGTPFLFIYGKDKKVWFHAKSWEKQVQELNKGQVEVVPGGHWFMQSSPDLVNQKLSGWLSAN</sequence>
<dbReference type="Gene3D" id="3.40.50.1820">
    <property type="entry name" value="alpha/beta hydrolase"/>
    <property type="match status" value="1"/>
</dbReference>
<evidence type="ECO:0000259" key="1">
    <source>
        <dbReference type="Pfam" id="PF12697"/>
    </source>
</evidence>
<dbReference type="Pfam" id="PF12697">
    <property type="entry name" value="Abhydrolase_6"/>
    <property type="match status" value="1"/>
</dbReference>
<proteinExistence type="predicted"/>
<dbReference type="OrthoDB" id="5296151at2"/>
<dbReference type="PRINTS" id="PR00412">
    <property type="entry name" value="EPOXHYDRLASE"/>
</dbReference>
<dbReference type="GO" id="GO:0047372">
    <property type="term" value="F:monoacylglycerol lipase activity"/>
    <property type="evidence" value="ECO:0007669"/>
    <property type="project" value="TreeGrafter"/>
</dbReference>
<accession>A0A431W9M5</accession>
<comment type="caution">
    <text evidence="2">The sequence shown here is derived from an EMBL/GenBank/DDBJ whole genome shotgun (WGS) entry which is preliminary data.</text>
</comment>
<dbReference type="PANTHER" id="PTHR43798">
    <property type="entry name" value="MONOACYLGLYCEROL LIPASE"/>
    <property type="match status" value="1"/>
</dbReference>
<organism evidence="2 3">
    <name type="scientific">Shewanella atlantica</name>
    <dbReference type="NCBI Taxonomy" id="271099"/>
    <lineage>
        <taxon>Bacteria</taxon>
        <taxon>Pseudomonadati</taxon>
        <taxon>Pseudomonadota</taxon>
        <taxon>Gammaproteobacteria</taxon>
        <taxon>Alteromonadales</taxon>
        <taxon>Shewanellaceae</taxon>
        <taxon>Shewanella</taxon>
    </lineage>
</organism>
<keyword evidence="3" id="KW-1185">Reference proteome</keyword>
<dbReference type="InterPro" id="IPR000073">
    <property type="entry name" value="AB_hydrolase_1"/>
</dbReference>
<dbReference type="AlphaFoldDB" id="A0A431W9M5"/>
<gene>
    <name evidence="2" type="ORF">EKG39_12290</name>
</gene>
<dbReference type="GO" id="GO:0046464">
    <property type="term" value="P:acylglycerol catabolic process"/>
    <property type="evidence" value="ECO:0007669"/>
    <property type="project" value="TreeGrafter"/>
</dbReference>
<dbReference type="Proteomes" id="UP000282060">
    <property type="component" value="Unassembled WGS sequence"/>
</dbReference>
<evidence type="ECO:0000313" key="2">
    <source>
        <dbReference type="EMBL" id="RTR32203.1"/>
    </source>
</evidence>
<protein>
    <submittedName>
        <fullName evidence="2">Alpha/beta hydrolase</fullName>
    </submittedName>
</protein>
<dbReference type="PANTHER" id="PTHR43798:SF33">
    <property type="entry name" value="HYDROLASE, PUTATIVE (AFU_ORTHOLOGUE AFUA_2G14860)-RELATED"/>
    <property type="match status" value="1"/>
</dbReference>
<dbReference type="RefSeq" id="WP_126506042.1">
    <property type="nucleotide sequence ID" value="NZ_RXNV01000004.1"/>
</dbReference>
<dbReference type="SUPFAM" id="SSF53474">
    <property type="entry name" value="alpha/beta-Hydrolases"/>
    <property type="match status" value="1"/>
</dbReference>
<reference evidence="2 3" key="1">
    <citation type="submission" date="2018-12" db="EMBL/GenBank/DDBJ databases">
        <authorList>
            <person name="Yu L."/>
        </authorList>
    </citation>
    <scope>NUCLEOTIDE SEQUENCE [LARGE SCALE GENOMIC DNA]</scope>
    <source>
        <strain evidence="2 3">HAW-EB5</strain>
    </source>
</reference>
<feature type="domain" description="AB hydrolase-1" evidence="1">
    <location>
        <begin position="60"/>
        <end position="294"/>
    </location>
</feature>
<dbReference type="InterPro" id="IPR000639">
    <property type="entry name" value="Epox_hydrolase-like"/>
</dbReference>
<dbReference type="InterPro" id="IPR050266">
    <property type="entry name" value="AB_hydrolase_sf"/>
</dbReference>
<evidence type="ECO:0000313" key="3">
    <source>
        <dbReference type="Proteomes" id="UP000282060"/>
    </source>
</evidence>
<dbReference type="InterPro" id="IPR029058">
    <property type="entry name" value="AB_hydrolase_fold"/>
</dbReference>
<keyword evidence="2" id="KW-0378">Hydrolase</keyword>
<dbReference type="EMBL" id="RXNV01000004">
    <property type="protein sequence ID" value="RTR32203.1"/>
    <property type="molecule type" value="Genomic_DNA"/>
</dbReference>
<name>A0A431W9M5_9GAMM</name>
<dbReference type="GO" id="GO:0016020">
    <property type="term" value="C:membrane"/>
    <property type="evidence" value="ECO:0007669"/>
    <property type="project" value="TreeGrafter"/>
</dbReference>